<dbReference type="STRING" id="260084.SAMN02927928_0758"/>
<gene>
    <name evidence="2" type="ORF">SAMN02927928_0758</name>
</gene>
<dbReference type="OrthoDB" id="7188556at2"/>
<keyword evidence="1" id="KW-1133">Transmembrane helix</keyword>
<evidence type="ECO:0000313" key="2">
    <source>
        <dbReference type="EMBL" id="SCW37184.1"/>
    </source>
</evidence>
<keyword evidence="3" id="KW-1185">Reference proteome</keyword>
<keyword evidence="1" id="KW-0472">Membrane</keyword>
<organism evidence="2 3">
    <name type="scientific">Asticcacaulis taihuensis</name>
    <dbReference type="NCBI Taxonomy" id="260084"/>
    <lineage>
        <taxon>Bacteria</taxon>
        <taxon>Pseudomonadati</taxon>
        <taxon>Pseudomonadota</taxon>
        <taxon>Alphaproteobacteria</taxon>
        <taxon>Caulobacterales</taxon>
        <taxon>Caulobacteraceae</taxon>
        <taxon>Asticcacaulis</taxon>
    </lineage>
</organism>
<feature type="transmembrane region" description="Helical" evidence="1">
    <location>
        <begin position="107"/>
        <end position="131"/>
    </location>
</feature>
<protein>
    <submittedName>
        <fullName evidence="2">Uncharacterized protein</fullName>
    </submittedName>
</protein>
<feature type="transmembrane region" description="Helical" evidence="1">
    <location>
        <begin position="55"/>
        <end position="73"/>
    </location>
</feature>
<accession>A0A1G4PXU5</accession>
<feature type="transmembrane region" description="Helical" evidence="1">
    <location>
        <begin position="6"/>
        <end position="24"/>
    </location>
</feature>
<dbReference type="RefSeq" id="WP_090643820.1">
    <property type="nucleotide sequence ID" value="NZ_CBCRYE010000001.1"/>
</dbReference>
<proteinExistence type="predicted"/>
<sequence>MLHSPLAIFGAAFLIFASLMAFIFGTWRERAGAALYLAAYVVANGLNWLSHMQDLSHTITDILCLIGFVILCWKSPHPWPLWAAGFQLASTMTGICGLLNITVSKWAYMTLLILSAYGVLLALLAGTFAAARRKRRQHIGGSE</sequence>
<dbReference type="Proteomes" id="UP000199150">
    <property type="component" value="Unassembled WGS sequence"/>
</dbReference>
<reference evidence="3" key="1">
    <citation type="submission" date="2016-10" db="EMBL/GenBank/DDBJ databases">
        <authorList>
            <person name="Varghese N."/>
            <person name="Submissions S."/>
        </authorList>
    </citation>
    <scope>NUCLEOTIDE SEQUENCE [LARGE SCALE GENOMIC DNA]</scope>
    <source>
        <strain evidence="3">CGMCC 1.3431</strain>
    </source>
</reference>
<dbReference type="AlphaFoldDB" id="A0A1G4PXU5"/>
<name>A0A1G4PXU5_9CAUL</name>
<feature type="transmembrane region" description="Helical" evidence="1">
    <location>
        <begin position="31"/>
        <end position="49"/>
    </location>
</feature>
<keyword evidence="1" id="KW-0812">Transmembrane</keyword>
<evidence type="ECO:0000256" key="1">
    <source>
        <dbReference type="SAM" id="Phobius"/>
    </source>
</evidence>
<feature type="transmembrane region" description="Helical" evidence="1">
    <location>
        <begin position="80"/>
        <end position="101"/>
    </location>
</feature>
<evidence type="ECO:0000313" key="3">
    <source>
        <dbReference type="Proteomes" id="UP000199150"/>
    </source>
</evidence>
<dbReference type="EMBL" id="FMTS01000001">
    <property type="protein sequence ID" value="SCW37184.1"/>
    <property type="molecule type" value="Genomic_DNA"/>
</dbReference>